<dbReference type="PANTHER" id="PTHR43669:SF3">
    <property type="entry name" value="ALCOHOL DEHYDROGENASE, PUTATIVE (AFU_ORTHOLOGUE AFUA_3G03445)-RELATED"/>
    <property type="match status" value="1"/>
</dbReference>
<dbReference type="EMBL" id="JBHULX010000039">
    <property type="protein sequence ID" value="MFD2593189.1"/>
    <property type="molecule type" value="Genomic_DNA"/>
</dbReference>
<dbReference type="Gene3D" id="3.40.50.720">
    <property type="entry name" value="NAD(P)-binding Rossmann-like Domain"/>
    <property type="match status" value="1"/>
</dbReference>
<dbReference type="Pfam" id="PF00106">
    <property type="entry name" value="adh_short"/>
    <property type="match status" value="1"/>
</dbReference>
<proteinExistence type="inferred from homology"/>
<reference evidence="5" key="1">
    <citation type="journal article" date="2019" name="Int. J. Syst. Evol. Microbiol.">
        <title>The Global Catalogue of Microorganisms (GCM) 10K type strain sequencing project: providing services to taxonomists for standard genome sequencing and annotation.</title>
        <authorList>
            <consortium name="The Broad Institute Genomics Platform"/>
            <consortium name="The Broad Institute Genome Sequencing Center for Infectious Disease"/>
            <person name="Wu L."/>
            <person name="Ma J."/>
        </authorList>
    </citation>
    <scope>NUCLEOTIDE SEQUENCE [LARGE SCALE GENOMIC DNA]</scope>
    <source>
        <strain evidence="5">KCTC 42423</strain>
    </source>
</reference>
<evidence type="ECO:0000313" key="5">
    <source>
        <dbReference type="Proteomes" id="UP001597459"/>
    </source>
</evidence>
<dbReference type="InterPro" id="IPR020904">
    <property type="entry name" value="Sc_DH/Rdtase_CS"/>
</dbReference>
<comment type="similarity">
    <text evidence="1 3">Belongs to the short-chain dehydrogenases/reductases (SDR) family.</text>
</comment>
<keyword evidence="2 4" id="KW-0560">Oxidoreductase</keyword>
<dbReference type="InterPro" id="IPR002347">
    <property type="entry name" value="SDR_fam"/>
</dbReference>
<evidence type="ECO:0000256" key="2">
    <source>
        <dbReference type="ARBA" id="ARBA00023002"/>
    </source>
</evidence>
<dbReference type="PRINTS" id="PR00080">
    <property type="entry name" value="SDRFAMILY"/>
</dbReference>
<dbReference type="Proteomes" id="UP001597459">
    <property type="component" value="Unassembled WGS sequence"/>
</dbReference>
<dbReference type="SUPFAM" id="SSF51735">
    <property type="entry name" value="NAD(P)-binding Rossmann-fold domains"/>
    <property type="match status" value="1"/>
</dbReference>
<protein>
    <submittedName>
        <fullName evidence="4">SDR family oxidoreductase</fullName>
        <ecNumber evidence="4">1.-.-.-</ecNumber>
    </submittedName>
</protein>
<sequence length="244" mass="26684">MNIREAKVLITGGSSGIGKETAKLLKEKGAAVTISGRNETTLKEIAEALDISYVKADITNEEDVIKMVATANQKMEGLNVLINNAGFGYISKLTEIDAVKFTEQFKTNILGATLAAKESAKLFIDQNRGNIINIGSTSALKGSPNASPYVATKFALRGMTESWRNELRAHNIRVMLVNPSEVMTNFANNILNNGDTRGQKEYTQEEKRTKLRSLEIAHTIASLLEMDDRGFITEATVFATNPKV</sequence>
<dbReference type="RefSeq" id="WP_176029846.1">
    <property type="nucleotide sequence ID" value="NZ_JBHSJV010000001.1"/>
</dbReference>
<dbReference type="PRINTS" id="PR00081">
    <property type="entry name" value="GDHRDH"/>
</dbReference>
<dbReference type="CDD" id="cd05233">
    <property type="entry name" value="SDR_c"/>
    <property type="match status" value="1"/>
</dbReference>
<dbReference type="EC" id="1.-.-.-" evidence="4"/>
<organism evidence="4 5">
    <name type="scientific">Aquimarina hainanensis</name>
    <dbReference type="NCBI Taxonomy" id="1578017"/>
    <lineage>
        <taxon>Bacteria</taxon>
        <taxon>Pseudomonadati</taxon>
        <taxon>Bacteroidota</taxon>
        <taxon>Flavobacteriia</taxon>
        <taxon>Flavobacteriales</taxon>
        <taxon>Flavobacteriaceae</taxon>
        <taxon>Aquimarina</taxon>
    </lineage>
</organism>
<gene>
    <name evidence="4" type="ORF">ACFSTE_20285</name>
</gene>
<accession>A0ABW5NE62</accession>
<comment type="caution">
    <text evidence="4">The sequence shown here is derived from an EMBL/GenBank/DDBJ whole genome shotgun (WGS) entry which is preliminary data.</text>
</comment>
<dbReference type="PANTHER" id="PTHR43669">
    <property type="entry name" value="5-KETO-D-GLUCONATE 5-REDUCTASE"/>
    <property type="match status" value="1"/>
</dbReference>
<dbReference type="GO" id="GO:0016491">
    <property type="term" value="F:oxidoreductase activity"/>
    <property type="evidence" value="ECO:0007669"/>
    <property type="project" value="UniProtKB-KW"/>
</dbReference>
<name>A0ABW5NE62_9FLAO</name>
<dbReference type="InterPro" id="IPR036291">
    <property type="entry name" value="NAD(P)-bd_dom_sf"/>
</dbReference>
<dbReference type="PROSITE" id="PS00061">
    <property type="entry name" value="ADH_SHORT"/>
    <property type="match status" value="1"/>
</dbReference>
<evidence type="ECO:0000256" key="3">
    <source>
        <dbReference type="RuleBase" id="RU000363"/>
    </source>
</evidence>
<keyword evidence="5" id="KW-1185">Reference proteome</keyword>
<evidence type="ECO:0000256" key="1">
    <source>
        <dbReference type="ARBA" id="ARBA00006484"/>
    </source>
</evidence>
<evidence type="ECO:0000313" key="4">
    <source>
        <dbReference type="EMBL" id="MFD2593189.1"/>
    </source>
</evidence>